<proteinExistence type="predicted"/>
<dbReference type="Proteomes" id="UP000271624">
    <property type="component" value="Unassembled WGS sequence"/>
</dbReference>
<evidence type="ECO:0000313" key="1">
    <source>
        <dbReference type="EMBL" id="RUT07952.1"/>
    </source>
</evidence>
<name>A0A3S1DDM6_9CYAN</name>
<evidence type="ECO:0000313" key="2">
    <source>
        <dbReference type="Proteomes" id="UP000271624"/>
    </source>
</evidence>
<dbReference type="EMBL" id="RSCL01000004">
    <property type="protein sequence ID" value="RUT07952.1"/>
    <property type="molecule type" value="Genomic_DNA"/>
</dbReference>
<gene>
    <name evidence="1" type="ORF">DSM106972_022120</name>
</gene>
<organism evidence="1 2">
    <name type="scientific">Dulcicalothrix desertica PCC 7102</name>
    <dbReference type="NCBI Taxonomy" id="232991"/>
    <lineage>
        <taxon>Bacteria</taxon>
        <taxon>Bacillati</taxon>
        <taxon>Cyanobacteriota</taxon>
        <taxon>Cyanophyceae</taxon>
        <taxon>Nostocales</taxon>
        <taxon>Calotrichaceae</taxon>
        <taxon>Dulcicalothrix</taxon>
    </lineage>
</organism>
<keyword evidence="2" id="KW-1185">Reference proteome</keyword>
<reference evidence="1" key="1">
    <citation type="submission" date="2018-12" db="EMBL/GenBank/DDBJ databases">
        <authorList>
            <person name="Will S."/>
            <person name="Neumann-Schaal M."/>
            <person name="Henke P."/>
        </authorList>
    </citation>
    <scope>NUCLEOTIDE SEQUENCE</scope>
    <source>
        <strain evidence="1">PCC 7102</strain>
    </source>
</reference>
<dbReference type="AlphaFoldDB" id="A0A3S1DDM6"/>
<reference evidence="1" key="2">
    <citation type="journal article" date="2019" name="Genome Biol. Evol.">
        <title>Day and night: Metabolic profiles and evolutionary relationships of six axenic non-marine cyanobacteria.</title>
        <authorList>
            <person name="Will S.E."/>
            <person name="Henke P."/>
            <person name="Boedeker C."/>
            <person name="Huang S."/>
            <person name="Brinkmann H."/>
            <person name="Rohde M."/>
            <person name="Jarek M."/>
            <person name="Friedl T."/>
            <person name="Seufert S."/>
            <person name="Schumacher M."/>
            <person name="Overmann J."/>
            <person name="Neumann-Schaal M."/>
            <person name="Petersen J."/>
        </authorList>
    </citation>
    <scope>NUCLEOTIDE SEQUENCE [LARGE SCALE GENOMIC DNA]</scope>
    <source>
        <strain evidence="1">PCC 7102</strain>
    </source>
</reference>
<accession>A0A3S1DDM6</accession>
<sequence>MIALSRRTGAYRATLKAPAVRRAKIDIQIIIYVAKKIHFSKIGESNMRAIETNVTVTDVSLTKNVSY</sequence>
<comment type="caution">
    <text evidence="1">The sequence shown here is derived from an EMBL/GenBank/DDBJ whole genome shotgun (WGS) entry which is preliminary data.</text>
</comment>
<protein>
    <submittedName>
        <fullName evidence="1">Uncharacterized protein</fullName>
    </submittedName>
</protein>